<dbReference type="PANTHER" id="PTHR22600:SF58">
    <property type="entry name" value="BETA-HEXOSAMINIDASE"/>
    <property type="match status" value="1"/>
</dbReference>
<keyword evidence="3 9" id="KW-0732">Signal</keyword>
<gene>
    <name evidence="12" type="ORF">B0I35DRAFT_405870</name>
</gene>
<feature type="signal peptide" evidence="9">
    <location>
        <begin position="1"/>
        <end position="19"/>
    </location>
</feature>
<dbReference type="Pfam" id="PF14845">
    <property type="entry name" value="Glycohydro_20b2"/>
    <property type="match status" value="1"/>
</dbReference>
<dbReference type="EMBL" id="JAGPNK010000002">
    <property type="protein sequence ID" value="KAH7326663.1"/>
    <property type="molecule type" value="Genomic_DNA"/>
</dbReference>
<evidence type="ECO:0000256" key="5">
    <source>
        <dbReference type="ARBA" id="ARBA00023180"/>
    </source>
</evidence>
<feature type="chain" id="PRO_5035429262" description="Beta-hexosaminidase" evidence="9">
    <location>
        <begin position="20"/>
        <end position="581"/>
    </location>
</feature>
<evidence type="ECO:0000256" key="4">
    <source>
        <dbReference type="ARBA" id="ARBA00022801"/>
    </source>
</evidence>
<feature type="active site" description="Proton donor" evidence="8">
    <location>
        <position position="351"/>
    </location>
</feature>
<accession>A0A8K0SWW1</accession>
<name>A0A8K0SWW1_9HYPO</name>
<dbReference type="GO" id="GO:0030203">
    <property type="term" value="P:glycosaminoglycan metabolic process"/>
    <property type="evidence" value="ECO:0007669"/>
    <property type="project" value="TreeGrafter"/>
</dbReference>
<feature type="domain" description="Beta-hexosaminidase eukaryotic type N-terminal" evidence="11">
    <location>
        <begin position="20"/>
        <end position="165"/>
    </location>
</feature>
<evidence type="ECO:0000256" key="1">
    <source>
        <dbReference type="ARBA" id="ARBA00001231"/>
    </source>
</evidence>
<evidence type="ECO:0000256" key="6">
    <source>
        <dbReference type="ARBA" id="ARBA00023295"/>
    </source>
</evidence>
<reference evidence="12" key="1">
    <citation type="journal article" date="2021" name="Nat. Commun.">
        <title>Genetic determinants of endophytism in the Arabidopsis root mycobiome.</title>
        <authorList>
            <person name="Mesny F."/>
            <person name="Miyauchi S."/>
            <person name="Thiergart T."/>
            <person name="Pickel B."/>
            <person name="Atanasova L."/>
            <person name="Karlsson M."/>
            <person name="Huettel B."/>
            <person name="Barry K.W."/>
            <person name="Haridas S."/>
            <person name="Chen C."/>
            <person name="Bauer D."/>
            <person name="Andreopoulos W."/>
            <person name="Pangilinan J."/>
            <person name="LaButti K."/>
            <person name="Riley R."/>
            <person name="Lipzen A."/>
            <person name="Clum A."/>
            <person name="Drula E."/>
            <person name="Henrissat B."/>
            <person name="Kohler A."/>
            <person name="Grigoriev I.V."/>
            <person name="Martin F.M."/>
            <person name="Hacquard S."/>
        </authorList>
    </citation>
    <scope>NUCLEOTIDE SEQUENCE</scope>
    <source>
        <strain evidence="12">MPI-CAGE-CH-0235</strain>
    </source>
</reference>
<dbReference type="Pfam" id="PF00728">
    <property type="entry name" value="Glyco_hydro_20"/>
    <property type="match status" value="1"/>
</dbReference>
<dbReference type="GO" id="GO:0016231">
    <property type="term" value="F:beta-N-acetylglucosaminidase activity"/>
    <property type="evidence" value="ECO:0007669"/>
    <property type="project" value="TreeGrafter"/>
</dbReference>
<dbReference type="Proteomes" id="UP000813444">
    <property type="component" value="Unassembled WGS sequence"/>
</dbReference>
<keyword evidence="13" id="KW-1185">Reference proteome</keyword>
<dbReference type="InterPro" id="IPR029019">
    <property type="entry name" value="HEX_eukaryotic_N"/>
</dbReference>
<evidence type="ECO:0000313" key="12">
    <source>
        <dbReference type="EMBL" id="KAH7326663.1"/>
    </source>
</evidence>
<keyword evidence="5" id="KW-0325">Glycoprotein</keyword>
<evidence type="ECO:0000259" key="10">
    <source>
        <dbReference type="Pfam" id="PF00728"/>
    </source>
</evidence>
<keyword evidence="6 7" id="KW-0326">Glycosidase</keyword>
<organism evidence="12 13">
    <name type="scientific">Stachybotrys elegans</name>
    <dbReference type="NCBI Taxonomy" id="80388"/>
    <lineage>
        <taxon>Eukaryota</taxon>
        <taxon>Fungi</taxon>
        <taxon>Dikarya</taxon>
        <taxon>Ascomycota</taxon>
        <taxon>Pezizomycotina</taxon>
        <taxon>Sordariomycetes</taxon>
        <taxon>Hypocreomycetidae</taxon>
        <taxon>Hypocreales</taxon>
        <taxon>Stachybotryaceae</taxon>
        <taxon>Stachybotrys</taxon>
    </lineage>
</organism>
<sequence>MLLRTCLALAALAFTPASALWPVPRNVSLGDELLFIEPTVKVTYNGKCLPTIPGYTHPPGAKFNSRNIVRAGVARAFKAIFEDNIVPWMLSKPHSQFEPELPRRRSKVVSINIIQTEEDDDTTFRPLAGELDESYNLTLTSDGVATIRAASSIGCLYGLETFLQLFFEHSSGSSWYTPHAPVSIQDSPEFPHRGVLMDTSRHWFSVDDIKRTIDALSWNKMNRLHFHVTDSQSWPLEIPSLPLLAERGSYRKGLTYSPADIASIYEYGVHRGVEVVMEIDMPSHIGIIDLAYEDIVVAYNIQPYQWYCAQPPCGALRMNSTRVYDFLDKLFDDILPRVAPYSAYWHTGGDEMNRNDSMLDPDVRSNSTEVLAPLLQRFLDYAHGKVREYGMTPFVWEEMITDWDMDLGEDVVIQSWLGGGAVKELAEAGHKVIDSNYNFWYLDCGRGAWLNFGPDAFQQFYPFNDWCGPTKSWPLIYQHNPRAGLSEEDAKNVLGGEVAVWAESIDPNTLDSIIWPRASAAGEVLWSGRVDASGNNRTQSNAMPRLSEIRERMVARGVRAAAFTQQFCTQGGTDDCRHMAV</sequence>
<evidence type="ECO:0000256" key="3">
    <source>
        <dbReference type="ARBA" id="ARBA00022729"/>
    </source>
</evidence>
<evidence type="ECO:0000313" key="13">
    <source>
        <dbReference type="Proteomes" id="UP000813444"/>
    </source>
</evidence>
<dbReference type="GO" id="GO:0016020">
    <property type="term" value="C:membrane"/>
    <property type="evidence" value="ECO:0007669"/>
    <property type="project" value="TreeGrafter"/>
</dbReference>
<dbReference type="Gene3D" id="3.20.20.80">
    <property type="entry name" value="Glycosidases"/>
    <property type="match status" value="1"/>
</dbReference>
<dbReference type="GO" id="GO:0005975">
    <property type="term" value="P:carbohydrate metabolic process"/>
    <property type="evidence" value="ECO:0007669"/>
    <property type="project" value="InterPro"/>
</dbReference>
<dbReference type="PRINTS" id="PR00738">
    <property type="entry name" value="GLHYDRLASE20"/>
</dbReference>
<dbReference type="Gene3D" id="3.30.379.10">
    <property type="entry name" value="Chitobiase/beta-hexosaminidase domain 2-like"/>
    <property type="match status" value="1"/>
</dbReference>
<evidence type="ECO:0000256" key="9">
    <source>
        <dbReference type="SAM" id="SignalP"/>
    </source>
</evidence>
<dbReference type="InterPro" id="IPR015883">
    <property type="entry name" value="Glyco_hydro_20_cat"/>
</dbReference>
<evidence type="ECO:0000259" key="11">
    <source>
        <dbReference type="Pfam" id="PF14845"/>
    </source>
</evidence>
<comment type="similarity">
    <text evidence="2 7">Belongs to the glycosyl hydrolase 20 family.</text>
</comment>
<proteinExistence type="inferred from homology"/>
<dbReference type="InterPro" id="IPR017853">
    <property type="entry name" value="GH"/>
</dbReference>
<comment type="caution">
    <text evidence="12">The sequence shown here is derived from an EMBL/GenBank/DDBJ whole genome shotgun (WGS) entry which is preliminary data.</text>
</comment>
<protein>
    <recommendedName>
        <fullName evidence="7">Beta-hexosaminidase</fullName>
        <ecNumber evidence="7">3.2.1.52</ecNumber>
    </recommendedName>
</protein>
<dbReference type="EC" id="3.2.1.52" evidence="7"/>
<dbReference type="InterPro" id="IPR025705">
    <property type="entry name" value="Beta_hexosaminidase_sua/sub"/>
</dbReference>
<keyword evidence="4 7" id="KW-0378">Hydrolase</keyword>
<dbReference type="OrthoDB" id="428480at2759"/>
<dbReference type="SUPFAM" id="SSF51445">
    <property type="entry name" value="(Trans)glycosidases"/>
    <property type="match status" value="1"/>
</dbReference>
<evidence type="ECO:0000256" key="7">
    <source>
        <dbReference type="PIRNR" id="PIRNR001093"/>
    </source>
</evidence>
<dbReference type="SUPFAM" id="SSF55545">
    <property type="entry name" value="beta-N-acetylhexosaminidase-like domain"/>
    <property type="match status" value="1"/>
</dbReference>
<dbReference type="CDD" id="cd06562">
    <property type="entry name" value="GH20_HexA_HexB-like"/>
    <property type="match status" value="1"/>
</dbReference>
<comment type="catalytic activity">
    <reaction evidence="1 7">
        <text>Hydrolysis of terminal non-reducing N-acetyl-D-hexosamine residues in N-acetyl-beta-D-hexosaminides.</text>
        <dbReference type="EC" id="3.2.1.52"/>
    </reaction>
</comment>
<dbReference type="PANTHER" id="PTHR22600">
    <property type="entry name" value="BETA-HEXOSAMINIDASE"/>
    <property type="match status" value="1"/>
</dbReference>
<dbReference type="PIRSF" id="PIRSF001093">
    <property type="entry name" value="B-hxosamndse_ab_euk"/>
    <property type="match status" value="1"/>
</dbReference>
<evidence type="ECO:0000256" key="8">
    <source>
        <dbReference type="PIRSR" id="PIRSR001093-1"/>
    </source>
</evidence>
<dbReference type="AlphaFoldDB" id="A0A8K0SWW1"/>
<dbReference type="FunFam" id="3.20.20.80:FF:000063">
    <property type="entry name" value="Beta-hexosaminidase"/>
    <property type="match status" value="1"/>
</dbReference>
<evidence type="ECO:0000256" key="2">
    <source>
        <dbReference type="ARBA" id="ARBA00006285"/>
    </source>
</evidence>
<dbReference type="InterPro" id="IPR029018">
    <property type="entry name" value="Hex-like_dom2"/>
</dbReference>
<feature type="domain" description="Glycoside hydrolase family 20 catalytic" evidence="10">
    <location>
        <begin position="190"/>
        <end position="528"/>
    </location>
</feature>